<reference evidence="6 7" key="1">
    <citation type="submission" date="2024-12" db="EMBL/GenBank/DDBJ databases">
        <title>Forecasting of Potato common scab and diversities of Pathogenic streptomyces spp. in china.</title>
        <authorList>
            <person name="Handique U."/>
            <person name="Wu J."/>
        </authorList>
    </citation>
    <scope>NUCLEOTIDE SEQUENCE [LARGE SCALE GENOMIC DNA]</scope>
    <source>
        <strain evidence="6 7">ZRIMU1530</strain>
    </source>
</reference>
<dbReference type="Gene3D" id="3.40.50.720">
    <property type="entry name" value="NAD(P)-binding Rossmann-like Domain"/>
    <property type="match status" value="1"/>
</dbReference>
<evidence type="ECO:0000313" key="6">
    <source>
        <dbReference type="EMBL" id="MFM9608488.1"/>
    </source>
</evidence>
<gene>
    <name evidence="6" type="ORF">ACKI18_07175</name>
</gene>
<dbReference type="InterPro" id="IPR044516">
    <property type="entry name" value="UXS-like"/>
</dbReference>
<evidence type="ECO:0000256" key="3">
    <source>
        <dbReference type="ARBA" id="ARBA00023027"/>
    </source>
</evidence>
<feature type="domain" description="NAD-dependent epimerase/dehydratase" evidence="5">
    <location>
        <begin position="17"/>
        <end position="250"/>
    </location>
</feature>
<evidence type="ECO:0000256" key="1">
    <source>
        <dbReference type="ARBA" id="ARBA00001911"/>
    </source>
</evidence>
<evidence type="ECO:0000256" key="2">
    <source>
        <dbReference type="ARBA" id="ARBA00022793"/>
    </source>
</evidence>
<dbReference type="Pfam" id="PF01370">
    <property type="entry name" value="Epimerase"/>
    <property type="match status" value="1"/>
</dbReference>
<keyword evidence="3" id="KW-0520">NAD</keyword>
<dbReference type="RefSeq" id="WP_409120825.1">
    <property type="nucleotide sequence ID" value="NZ_JBJVNI010000003.1"/>
</dbReference>
<evidence type="ECO:0000313" key="7">
    <source>
        <dbReference type="Proteomes" id="UP001631957"/>
    </source>
</evidence>
<evidence type="ECO:0000256" key="4">
    <source>
        <dbReference type="ARBA" id="ARBA00023239"/>
    </source>
</evidence>
<evidence type="ECO:0000259" key="5">
    <source>
        <dbReference type="Pfam" id="PF01370"/>
    </source>
</evidence>
<proteinExistence type="predicted"/>
<dbReference type="InterPro" id="IPR036291">
    <property type="entry name" value="NAD(P)-bd_dom_sf"/>
</dbReference>
<dbReference type="CDD" id="cd05230">
    <property type="entry name" value="UGD_SDR_e"/>
    <property type="match status" value="1"/>
</dbReference>
<dbReference type="EC" id="4.1.1.35" evidence="6"/>
<protein>
    <submittedName>
        <fullName evidence="6">UDP-glucuronic acid decarboxylase family protein</fullName>
        <ecNumber evidence="6">4.1.1.35</ecNumber>
    </submittedName>
</protein>
<dbReference type="EMBL" id="JBJVNI010000003">
    <property type="protein sequence ID" value="MFM9608488.1"/>
    <property type="molecule type" value="Genomic_DNA"/>
</dbReference>
<sequence>MSDVARPTGGTPGSGRVVVTGGAGFLGSHLCRVLLGAGREVVCVDNLCTGRPANVADLAGHPRFRFVEADVTEPLAIDGPVSAVAHLACAASPVDYFELPVATLRAGGHGTYNMLELARAKGARFLLASTSEVYGDPLVHPQTEEYWGNVNPVGPRAVYDESKRFSEAMAVAFRKEFGVSTGIARIFNSYGPFMRADDGRVVPAFITQALRGEPLSVMSDGRQTRSLCYVDDTVDGLVALLDSAEAGPVNLGNPNEITVLELAGLIVEITGSRSPLTYIAPHPDDPRRRKPDIARARTLLGWEPRVALSDGLKRTVEWFTQAEAQAVTRGRGTPR</sequence>
<keyword evidence="7" id="KW-1185">Reference proteome</keyword>
<comment type="cofactor">
    <cofactor evidence="1">
        <name>NAD(+)</name>
        <dbReference type="ChEBI" id="CHEBI:57540"/>
    </cofactor>
</comment>
<accession>A0ABW9HK95</accession>
<dbReference type="Proteomes" id="UP001631957">
    <property type="component" value="Unassembled WGS sequence"/>
</dbReference>
<keyword evidence="4 6" id="KW-0456">Lyase</keyword>
<keyword evidence="2" id="KW-0210">Decarboxylase</keyword>
<name>A0ABW9HK95_9ACTN</name>
<organism evidence="6 7">
    <name type="scientific">Streptomyces niveiscabiei</name>
    <dbReference type="NCBI Taxonomy" id="164115"/>
    <lineage>
        <taxon>Bacteria</taxon>
        <taxon>Bacillati</taxon>
        <taxon>Actinomycetota</taxon>
        <taxon>Actinomycetes</taxon>
        <taxon>Kitasatosporales</taxon>
        <taxon>Streptomycetaceae</taxon>
        <taxon>Streptomyces</taxon>
    </lineage>
</organism>
<dbReference type="PANTHER" id="PTHR43078">
    <property type="entry name" value="UDP-GLUCURONIC ACID DECARBOXYLASE-RELATED"/>
    <property type="match status" value="1"/>
</dbReference>
<dbReference type="SUPFAM" id="SSF51735">
    <property type="entry name" value="NAD(P)-binding Rossmann-fold domains"/>
    <property type="match status" value="1"/>
</dbReference>
<dbReference type="GO" id="GO:0048040">
    <property type="term" value="F:UDP-glucuronate decarboxylase activity"/>
    <property type="evidence" value="ECO:0007669"/>
    <property type="project" value="UniProtKB-EC"/>
</dbReference>
<dbReference type="Gene3D" id="3.90.25.10">
    <property type="entry name" value="UDP-galactose 4-epimerase, domain 1"/>
    <property type="match status" value="1"/>
</dbReference>
<dbReference type="InterPro" id="IPR001509">
    <property type="entry name" value="Epimerase_deHydtase"/>
</dbReference>
<comment type="caution">
    <text evidence="6">The sequence shown here is derived from an EMBL/GenBank/DDBJ whole genome shotgun (WGS) entry which is preliminary data.</text>
</comment>
<dbReference type="PANTHER" id="PTHR43078:SF6">
    <property type="entry name" value="UDP-GLUCURONIC ACID DECARBOXYLASE 1"/>
    <property type="match status" value="1"/>
</dbReference>